<evidence type="ECO:0000256" key="4">
    <source>
        <dbReference type="ARBA" id="ARBA00022701"/>
    </source>
</evidence>
<evidence type="ECO:0000313" key="16">
    <source>
        <dbReference type="Proteomes" id="UP001217089"/>
    </source>
</evidence>
<sequence length="3446" mass="394861">MISKQAETDVETFMKETHTFDEYAREVGKYKKLVEEITYNSQKVLRLGMFEVHCDELIRALSKRSDALCQKLLLRMSDDHKEANKKLCDDYEEIAEKALTTPANTDQLMELKAYIEKVESDIIFQMEKRLMESKDRLTFLSDFAQFSPAEMRLNANVFMWHRRMPAIFEEHKLIVSEKRSQYEDALKLRRERFTEELESYQKQIEEFASFGDMNDIQKYLKKAQSLDNKLNIAADKIDAFNNEEEAFGWQTTTYPQRQTIINTLKPYLQLYELTVEFDGKYRDWMDGPMSGVDPDDVEQEVGNFWRSLYKLEKQFDSVPASKKIAQRVKSKVEEFREHMPLIQTLFNPGLRDRHWDQISEIASLDVPFRPDSTSCLSKFLMMQLDQYVPKFESISEAASKEFSLEKALEKMKTEWAPIEFTVIPYRDTGTMILSSVDDIQLLLDDHIVKTQTMRGSPFIKPFEAEIKDWEGKLMLLQDILDEWLKVQATWLYLEPIFSSPDIMAQMPEEGRRFTTVDKNWRDIMKSVNIDKHVLVVLEIEKLLERLRKSNELLELIQKGLNDYLEKKRLYFARFFFLSNDELLEILSETKDPTRVQPHLKKCFEGIANLEFTDTLDITHMKSSEGEIIQLKDVISTSKARGQVEKWLLELEADMIASLQKVIGEAVEAYKVEPRKEWVKAWPGQAVLCVTAKFWTTYVQEAFQKGGTALYDYLQINNSQIDDIVEMVRGKLSKQNRVTLQALIVLDVHARDVLAKLVKNKVESDLDFEWLSQLRYYWVENKMITRMINSMLKYGYEYLGNTLRLVITPLTDRCYRTLFGALHLHLGGAPEGPAGTGKTETVKDLAKAVAKQCVVFNCSDGLDYIALGKFFKGLASCGAWSCFDEFNRIDLEVLSVVAQQILTIQRGINSGSNTLLFEGTEIRLDPTCSVFITMNPGYAGRSELPDNLKALFRTVAMMVPDYALIAEISLYSCGFVQARPLSVKIVAVYKLCSEQLSSQHHYDYGMRAVKSVLTAAGNLKLKYPEEDENILMLRSIIDVNLPKFLSHDLPLFHGITSDLFPGVKLPEPDYVILNEAVRENCTKKNLQCVDFFLEKIQQIYEMMIVRHGFMIVGEPFGGKTSAYNGLMEENKVQITVINPKAITMGQLYGQFDPVSHEWSDGVLAVSYRAFASSTTPDRKWLIFDGPVDAIWIENMNTVLDDNKKLCLMSGEIIQLAPTTNLIFEPMDLEVASPATVSRCGMIYMEPSTMGWRPLVKSWLNTLPSTLTDVHRSTINDLFERFVDACIQLVRKGGLKELSPTTDANVVKSLMNLMDCLMDEFSDEAKITQMEEREIMSWLECIFFFAITWSIGGSCSDEGRVMFDKLLRELISGGMSEETRVKLSLPELVDPPMKPYTTPFPPKGKIYDYRFVKEGAGKWVPWTEELKDSPPIPKEALFNEIIVPTVDTVRYTVLIDMLVDHKKPALFCGPTGTGKSIYINDFLLNKLNKEVYKPNIINFSAQTSANQTQNIIMSKLDKRRKGVFGPPLGKRAIVFVDDLNMPMLETYGAQPPIELLRQWLDHWNWYDLKETTPMKLIDVQLIAAMGPPGGGRNPVTPRFLRHFNTITINEFDDDTMVTIFRKILDWHISSKGFSNEFKPCVDQLVNGTLTVYKEAMKNLLPTPTKSHYLFNLRDFSRVIQGVLLSTPETMEEPASMKRLWVHEVFRVYYDRLVDDSDRDWVFKYAREVCKSHLREDFDQLFIHLDFDNDGKVTEDDLRSLVYCDFADPKSESKHYVEVRDLEQLRHTVEEHVSRIARIIKQPRSHAMLVGVGGSGRQSLTRLAAHMADFDLFQVEISKSYTSTEWREDLKRILRKSTETDNHAVFLFSDTQIKQESFLEDINNLLNAGEVPNLFPLDEKQEICEKMRQLDRQRDKAKQTDGTPVALFNFFIQRVRDQLHIVLAMSPIGDAFRNRLRKFPSLVNCCTIDWFQSWPEDALQAVATRFLEDVEMRESERSGCIDMCKEFHTTTRDLSNRFFFELERHNYVTPTSYLELIATFKKLLGFKRGEVSKQKSRYETGLEKLDSAASQVSTMQKELTDLQPQLVTASKEVDEIMVIIEKDSVEVAKVEKVVKADEAVANEQAMAAKAIKDECDEELAEAIPALNAALAALDTLTPQDITVVKSMKSPPFGVKLVLEAVCVIKGIKPDRIPDPSGSGKKIEDFWGPSKKMLGDMKFLEGLKAFDKDNIPAAFMKQIRAKYIGNPEFDPDKVRNASTACEGLCKWVRAMDVYDRVAKVVAPKKEALKKAEGELSVAMASLEKKRASLREVQDKLTKLQETLEQNKKKKVDLENQVDLCSKKLERAEQLISGLGGERDRWGKAAKQLTIAYMNLTGDILVSSGIVAYLGAFTSAFRLDQTKIWIQGIKDKGIPCSDDFSLIATLGDAVKIRAWNIAGLPTDSFSVENGIMMSNARRWPLMIDPQGQANKWVKNMEKANNLHVIKLSDGDFVRTLENCIQFGTPVLLENVLEELDPLLEPLLLKQTFKQAGSLCIRLGDSTIEYSQDFKFYITTKLRNPHYLPETSVKVTLLNFMITPEGLQDQLLGIVVAKERPELEEERNALIIQSADNKRQLKEIEDKILEVLSSSEGNILEDETAIKILSSSKQLANEISEKQAIAEETELKINTARMGYTPIAVHSTILFFSIADLANIEPMYQYSLTWFINLFCLSIENAEKSEDLKVRLQHLYDHFTYSLYCNICRSLFEKDKVCCILYLSNIFPFYHLLFSFLLCTNILKHRKEVNEEEWRFLLTGGIGLDNPHSNPTTWLPAKSWDEFCRLEDLEHFKGIRTEIYHTERSEPHHSKLAGDWDEKLGKFQRMLILRCLRPDKFIEPPPFDLPKSFGDSNNCAPLLFVLSPGSDPMSALLKFADDQDKGPIALKMIEKGVKEGTWVMLQNCHLAPSWMPTLEKLCEEFNPEQVHPDFRLWLTSYPSDKFPVSILQNGVKMTNEPPKGLRFNILKSYLTDPISDPDFFGSVKNRHGWTKLLFGLCFFHGIVQERRKFGPLGWNIPYEFNETDLRISVRQLAMFLNDYDEIQYDAIRYLTGECNYGGRVTDDWDRRTLHSILNKFYCTAIIEREDYYFDENKIYYAPKAGEYESYLEYIKSLPIAPTPDVFGMNANADITKDQGETKLLFDNILLTQARASSGGGKSTDDVVGEVAADIVSKLPANFDTDAALRKYPTSYKQSMNTVLVQEMGLVVMSADLEEVTLSILKGKIPGMWMKRSYPSLKPLGSYITDFLARLKFLQDWYENGPPPVFWMSGFYFTQAFLTGSRQNFARKYTIPIDLLGFDYEVLEDKDYKEPPEDGVYVNGLFVDGARWDRKSKMLGESLPKVLFDTMPSIWLIPMKRDDIPEKPIYKSPVYKTSERRGVLSTTGHSTNFVIDMNIPSDKPQDHWVQRGVALLCQLDD</sequence>
<dbReference type="InterPro" id="IPR041589">
    <property type="entry name" value="DNAH3_AAA_lid_1"/>
</dbReference>
<dbReference type="Pfam" id="PF17857">
    <property type="entry name" value="AAA_lid_1"/>
    <property type="match status" value="1"/>
</dbReference>
<dbReference type="InterPro" id="IPR018247">
    <property type="entry name" value="EF_Hand_1_Ca_BS"/>
</dbReference>
<evidence type="ECO:0000256" key="13">
    <source>
        <dbReference type="SAM" id="Coils"/>
    </source>
</evidence>
<dbReference type="InterPro" id="IPR002048">
    <property type="entry name" value="EF_hand_dom"/>
</dbReference>
<evidence type="ECO:0000256" key="8">
    <source>
        <dbReference type="ARBA" id="ARBA00023054"/>
    </source>
</evidence>
<dbReference type="Gene3D" id="3.20.180.20">
    <property type="entry name" value="Dynein heavy chain, N-terminal domain 2"/>
    <property type="match status" value="1"/>
</dbReference>
<evidence type="ECO:0000256" key="12">
    <source>
        <dbReference type="ARBA" id="ARBA00023273"/>
    </source>
</evidence>
<keyword evidence="6" id="KW-0067">ATP-binding</keyword>
<reference evidence="15 16" key="1">
    <citation type="submission" date="2022-12" db="EMBL/GenBank/DDBJ databases">
        <title>Chromosome-level genome of Tegillarca granosa.</title>
        <authorList>
            <person name="Kim J."/>
        </authorList>
    </citation>
    <scope>NUCLEOTIDE SEQUENCE [LARGE SCALE GENOMIC DNA]</scope>
    <source>
        <strain evidence="15">Teg-2019</strain>
        <tissue evidence="15">Adductor muscle</tissue>
    </source>
</reference>
<proteinExistence type="inferred from homology"/>
<keyword evidence="4" id="KW-0493">Microtubule</keyword>
<keyword evidence="7" id="KW-0243">Dynein</keyword>
<evidence type="ECO:0000313" key="15">
    <source>
        <dbReference type="EMBL" id="KAJ8320417.1"/>
    </source>
</evidence>
<feature type="coiled-coil region" evidence="13">
    <location>
        <begin position="2295"/>
        <end position="2346"/>
    </location>
</feature>
<dbReference type="Gene3D" id="1.10.8.720">
    <property type="entry name" value="Region D6 of dynein motor"/>
    <property type="match status" value="1"/>
</dbReference>
<dbReference type="InterPro" id="IPR041466">
    <property type="entry name" value="Dynein_AAA5_ext"/>
</dbReference>
<name>A0ABQ9FUI5_TEGGR</name>
<dbReference type="PANTHER" id="PTHR22878:SF66">
    <property type="entry name" value="DYNEIN AXONEMAL HEAVY CHAIN 7"/>
    <property type="match status" value="1"/>
</dbReference>
<feature type="domain" description="EF-hand" evidence="14">
    <location>
        <begin position="1730"/>
        <end position="1765"/>
    </location>
</feature>
<dbReference type="Gene3D" id="6.10.140.1060">
    <property type="match status" value="1"/>
</dbReference>
<dbReference type="PROSITE" id="PS00018">
    <property type="entry name" value="EF_HAND_1"/>
    <property type="match status" value="1"/>
</dbReference>
<dbReference type="InterPro" id="IPR043157">
    <property type="entry name" value="Dynein_AAA1S"/>
</dbReference>
<dbReference type="Gene3D" id="3.40.50.300">
    <property type="entry name" value="P-loop containing nucleotide triphosphate hydrolases"/>
    <property type="match status" value="5"/>
</dbReference>
<dbReference type="Pfam" id="PF12777">
    <property type="entry name" value="MT"/>
    <property type="match status" value="1"/>
</dbReference>
<dbReference type="InterPro" id="IPR043160">
    <property type="entry name" value="Dynein_C_barrel"/>
</dbReference>
<dbReference type="Pfam" id="PF18199">
    <property type="entry name" value="Dynein_C"/>
    <property type="match status" value="2"/>
</dbReference>
<dbReference type="Gene3D" id="1.20.920.30">
    <property type="match status" value="1"/>
</dbReference>
<dbReference type="Pfam" id="PF18198">
    <property type="entry name" value="AAA_lid_11"/>
    <property type="match status" value="1"/>
</dbReference>
<dbReference type="InterPro" id="IPR042228">
    <property type="entry name" value="Dynein_linker_3"/>
</dbReference>
<dbReference type="Gene3D" id="1.20.58.1120">
    <property type="match status" value="1"/>
</dbReference>
<accession>A0ABQ9FUI5</accession>
<evidence type="ECO:0000256" key="10">
    <source>
        <dbReference type="ARBA" id="ARBA00023175"/>
    </source>
</evidence>
<dbReference type="Proteomes" id="UP001217089">
    <property type="component" value="Unassembled WGS sequence"/>
</dbReference>
<evidence type="ECO:0000256" key="6">
    <source>
        <dbReference type="ARBA" id="ARBA00022840"/>
    </source>
</evidence>
<dbReference type="InterPro" id="IPR026983">
    <property type="entry name" value="DHC"/>
</dbReference>
<dbReference type="InterPro" id="IPR024317">
    <property type="entry name" value="Dynein_heavy_chain_D4_dom"/>
</dbReference>
<evidence type="ECO:0000256" key="2">
    <source>
        <dbReference type="ARBA" id="ARBA00008887"/>
    </source>
</evidence>
<keyword evidence="5" id="KW-0547">Nucleotide-binding</keyword>
<dbReference type="Gene3D" id="1.20.1270.280">
    <property type="match status" value="1"/>
</dbReference>
<keyword evidence="8 13" id="KW-0175">Coiled coil</keyword>
<dbReference type="Pfam" id="PF12781">
    <property type="entry name" value="AAA_9"/>
    <property type="match status" value="1"/>
</dbReference>
<protein>
    <recommendedName>
        <fullName evidence="14">EF-hand domain-containing protein</fullName>
    </recommendedName>
</protein>
<dbReference type="InterPro" id="IPR035699">
    <property type="entry name" value="AAA_6"/>
</dbReference>
<evidence type="ECO:0000256" key="5">
    <source>
        <dbReference type="ARBA" id="ARBA00022741"/>
    </source>
</evidence>
<dbReference type="PANTHER" id="PTHR22878">
    <property type="entry name" value="DYNEIN HEAVY CHAIN 6, AXONEMAL-LIKE-RELATED"/>
    <property type="match status" value="1"/>
</dbReference>
<evidence type="ECO:0000256" key="7">
    <source>
        <dbReference type="ARBA" id="ARBA00023017"/>
    </source>
</evidence>
<dbReference type="Gene3D" id="1.10.8.1220">
    <property type="match status" value="1"/>
</dbReference>
<dbReference type="PROSITE" id="PS50222">
    <property type="entry name" value="EF_HAND_2"/>
    <property type="match status" value="1"/>
</dbReference>
<dbReference type="EMBL" id="JARBDR010000141">
    <property type="protein sequence ID" value="KAJ8320417.1"/>
    <property type="molecule type" value="Genomic_DNA"/>
</dbReference>
<keyword evidence="12" id="KW-0966">Cell projection</keyword>
<organism evidence="15 16">
    <name type="scientific">Tegillarca granosa</name>
    <name type="common">Malaysian cockle</name>
    <name type="synonym">Anadara granosa</name>
    <dbReference type="NCBI Taxonomy" id="220873"/>
    <lineage>
        <taxon>Eukaryota</taxon>
        <taxon>Metazoa</taxon>
        <taxon>Spiralia</taxon>
        <taxon>Lophotrochozoa</taxon>
        <taxon>Mollusca</taxon>
        <taxon>Bivalvia</taxon>
        <taxon>Autobranchia</taxon>
        <taxon>Pteriomorphia</taxon>
        <taxon>Arcoida</taxon>
        <taxon>Arcoidea</taxon>
        <taxon>Arcidae</taxon>
        <taxon>Tegillarca</taxon>
    </lineage>
</organism>
<dbReference type="InterPro" id="IPR004273">
    <property type="entry name" value="Dynein_heavy_D6_P-loop"/>
</dbReference>
<dbReference type="Pfam" id="PF12774">
    <property type="entry name" value="AAA_6"/>
    <property type="match status" value="1"/>
</dbReference>
<keyword evidence="3" id="KW-0963">Cytoplasm</keyword>
<comment type="similarity">
    <text evidence="2">Belongs to the dynein heavy chain family.</text>
</comment>
<dbReference type="Gene3D" id="3.10.490.20">
    <property type="match status" value="1"/>
</dbReference>
<dbReference type="Gene3D" id="1.10.287.2620">
    <property type="match status" value="1"/>
</dbReference>
<dbReference type="Gene3D" id="1.10.472.130">
    <property type="match status" value="1"/>
</dbReference>
<evidence type="ECO:0000256" key="1">
    <source>
        <dbReference type="ARBA" id="ARBA00004430"/>
    </source>
</evidence>
<dbReference type="Gene3D" id="1.20.140.100">
    <property type="entry name" value="Dynein heavy chain, N-terminal domain 2"/>
    <property type="match status" value="1"/>
</dbReference>
<dbReference type="InterPro" id="IPR041228">
    <property type="entry name" value="Dynein_C"/>
</dbReference>
<dbReference type="Gene3D" id="1.10.8.710">
    <property type="match status" value="1"/>
</dbReference>
<dbReference type="SUPFAM" id="SSF52540">
    <property type="entry name" value="P-loop containing nucleoside triphosphate hydrolases"/>
    <property type="match status" value="4"/>
</dbReference>
<comment type="caution">
    <text evidence="15">The sequence shown here is derived from an EMBL/GenBank/DDBJ whole genome shotgun (WGS) entry which is preliminary data.</text>
</comment>
<dbReference type="InterPro" id="IPR024743">
    <property type="entry name" value="Dynein_HC_stalk"/>
</dbReference>
<dbReference type="InterPro" id="IPR042222">
    <property type="entry name" value="Dynein_2_N"/>
</dbReference>
<dbReference type="InterPro" id="IPR041658">
    <property type="entry name" value="AAA_lid_11"/>
</dbReference>
<keyword evidence="9" id="KW-0969">Cilium</keyword>
<evidence type="ECO:0000256" key="11">
    <source>
        <dbReference type="ARBA" id="ARBA00023212"/>
    </source>
</evidence>
<dbReference type="Pfam" id="PF12780">
    <property type="entry name" value="AAA_8"/>
    <property type="match status" value="1"/>
</dbReference>
<keyword evidence="10" id="KW-0505">Motor protein</keyword>
<dbReference type="Pfam" id="PF03028">
    <property type="entry name" value="Dynein_heavy"/>
    <property type="match status" value="1"/>
</dbReference>
<dbReference type="InterPro" id="IPR035706">
    <property type="entry name" value="AAA_9"/>
</dbReference>
<dbReference type="InterPro" id="IPR027417">
    <property type="entry name" value="P-loop_NTPase"/>
</dbReference>
<comment type="subcellular location">
    <subcellularLocation>
        <location evidence="1">Cytoplasm</location>
        <location evidence="1">Cytoskeleton</location>
        <location evidence="1">Cilium axoneme</location>
    </subcellularLocation>
</comment>
<keyword evidence="16" id="KW-1185">Reference proteome</keyword>
<gene>
    <name evidence="15" type="ORF">KUTeg_002004</name>
</gene>
<dbReference type="InterPro" id="IPR042219">
    <property type="entry name" value="AAA_lid_11_sf"/>
</dbReference>
<feature type="coiled-coil region" evidence="13">
    <location>
        <begin position="183"/>
        <end position="243"/>
    </location>
</feature>
<dbReference type="Pfam" id="PF08393">
    <property type="entry name" value="DHC_N2"/>
    <property type="match status" value="1"/>
</dbReference>
<dbReference type="Pfam" id="PF17852">
    <property type="entry name" value="Dynein_AAA_lid"/>
    <property type="match status" value="1"/>
</dbReference>
<evidence type="ECO:0000259" key="14">
    <source>
        <dbReference type="PROSITE" id="PS50222"/>
    </source>
</evidence>
<evidence type="ECO:0000256" key="9">
    <source>
        <dbReference type="ARBA" id="ARBA00023069"/>
    </source>
</evidence>
<evidence type="ECO:0000256" key="3">
    <source>
        <dbReference type="ARBA" id="ARBA00022490"/>
    </source>
</evidence>
<dbReference type="InterPro" id="IPR013602">
    <property type="entry name" value="Dynein_heavy_linker"/>
</dbReference>
<dbReference type="Gene3D" id="1.20.920.20">
    <property type="match status" value="1"/>
</dbReference>
<keyword evidence="11" id="KW-0206">Cytoskeleton</keyword>
<dbReference type="Pfam" id="PF12775">
    <property type="entry name" value="AAA_7"/>
    <property type="match status" value="1"/>
</dbReference>